<dbReference type="Proteomes" id="UP000315295">
    <property type="component" value="Unassembled WGS sequence"/>
</dbReference>
<name>A0A540M2D0_MALBA</name>
<accession>A0A540M2D0</accession>
<dbReference type="PANTHER" id="PTHR34123">
    <property type="entry name" value="OS04G0578200 PROTEIN"/>
    <property type="match status" value="1"/>
</dbReference>
<evidence type="ECO:0000313" key="1">
    <source>
        <dbReference type="EMBL" id="TQD92642.1"/>
    </source>
</evidence>
<gene>
    <name evidence="1" type="ORF">C1H46_021753</name>
</gene>
<dbReference type="InterPro" id="IPR018790">
    <property type="entry name" value="DUF2358"/>
</dbReference>
<dbReference type="EMBL" id="VIEB01000389">
    <property type="protein sequence ID" value="TQD92642.1"/>
    <property type="molecule type" value="Genomic_DNA"/>
</dbReference>
<dbReference type="PANTHER" id="PTHR34123:SF1">
    <property type="entry name" value="OS04G0578200 PROTEIN"/>
    <property type="match status" value="1"/>
</dbReference>
<protein>
    <submittedName>
        <fullName evidence="1">Uncharacterized protein</fullName>
    </submittedName>
</protein>
<dbReference type="AlphaFoldDB" id="A0A540M2D0"/>
<comment type="caution">
    <text evidence="1">The sequence shown here is derived from an EMBL/GenBank/DDBJ whole genome shotgun (WGS) entry which is preliminary data.</text>
</comment>
<organism evidence="1 2">
    <name type="scientific">Malus baccata</name>
    <name type="common">Siberian crab apple</name>
    <name type="synonym">Pyrus baccata</name>
    <dbReference type="NCBI Taxonomy" id="106549"/>
    <lineage>
        <taxon>Eukaryota</taxon>
        <taxon>Viridiplantae</taxon>
        <taxon>Streptophyta</taxon>
        <taxon>Embryophyta</taxon>
        <taxon>Tracheophyta</taxon>
        <taxon>Spermatophyta</taxon>
        <taxon>Magnoliopsida</taxon>
        <taxon>eudicotyledons</taxon>
        <taxon>Gunneridae</taxon>
        <taxon>Pentapetalae</taxon>
        <taxon>rosids</taxon>
        <taxon>fabids</taxon>
        <taxon>Rosales</taxon>
        <taxon>Rosaceae</taxon>
        <taxon>Amygdaloideae</taxon>
        <taxon>Maleae</taxon>
        <taxon>Malus</taxon>
    </lineage>
</organism>
<dbReference type="Pfam" id="PF10184">
    <property type="entry name" value="DUF2358"/>
    <property type="match status" value="1"/>
</dbReference>
<keyword evidence="2" id="KW-1185">Reference proteome</keyword>
<evidence type="ECO:0000313" key="2">
    <source>
        <dbReference type="Proteomes" id="UP000315295"/>
    </source>
</evidence>
<dbReference type="STRING" id="106549.A0A540M2D0"/>
<reference evidence="1 2" key="1">
    <citation type="journal article" date="2019" name="G3 (Bethesda)">
        <title>Sequencing of a Wild Apple (Malus baccata) Genome Unravels the Differences Between Cultivated and Wild Apple Species Regarding Disease Resistance and Cold Tolerance.</title>
        <authorList>
            <person name="Chen X."/>
        </authorList>
    </citation>
    <scope>NUCLEOTIDE SEQUENCE [LARGE SCALE GENOMIC DNA]</scope>
    <source>
        <strain evidence="2">cv. Shandingzi</strain>
        <tissue evidence="1">Leaves</tissue>
    </source>
</reference>
<proteinExistence type="predicted"/>
<sequence length="196" mass="22120">MYSFVDSIGNPMLKFLEAEEELCSPLCALEGLTAQHQHHLSFPPNPSHNIYRFHCRAKNRPTNSPTDKESQPQNALFKVAWYSSELLGIATLFFQPPFASEPLPGPVLKLGRDKSGAGDRAVVVKSIKEDFERSYFVTGNLWLDAYEEDCEFADPTTSFRGLQRFKMNCTNFGSLLVKSNTKLMKREDFENMKAGG</sequence>